<evidence type="ECO:0000256" key="1">
    <source>
        <dbReference type="SAM" id="MobiDB-lite"/>
    </source>
</evidence>
<protein>
    <submittedName>
        <fullName evidence="2">Uncharacterized protein</fullName>
    </submittedName>
</protein>
<accession>A0A1G4ARF7</accession>
<dbReference type="Proteomes" id="UP000176998">
    <property type="component" value="Unassembled WGS sequence"/>
</dbReference>
<name>A0A1G4ARF7_9PEZI</name>
<evidence type="ECO:0000313" key="3">
    <source>
        <dbReference type="Proteomes" id="UP000176998"/>
    </source>
</evidence>
<dbReference type="AlphaFoldDB" id="A0A1G4ARF7"/>
<organism evidence="2 3">
    <name type="scientific">Colletotrichum orchidophilum</name>
    <dbReference type="NCBI Taxonomy" id="1209926"/>
    <lineage>
        <taxon>Eukaryota</taxon>
        <taxon>Fungi</taxon>
        <taxon>Dikarya</taxon>
        <taxon>Ascomycota</taxon>
        <taxon>Pezizomycotina</taxon>
        <taxon>Sordariomycetes</taxon>
        <taxon>Hypocreomycetidae</taxon>
        <taxon>Glomerellales</taxon>
        <taxon>Glomerellaceae</taxon>
        <taxon>Colletotrichum</taxon>
    </lineage>
</organism>
<dbReference type="EMBL" id="MJBS01000172">
    <property type="protein sequence ID" value="OHE91740.1"/>
    <property type="molecule type" value="Genomic_DNA"/>
</dbReference>
<comment type="caution">
    <text evidence="2">The sequence shown here is derived from an EMBL/GenBank/DDBJ whole genome shotgun (WGS) entry which is preliminary data.</text>
</comment>
<dbReference type="GeneID" id="34566095"/>
<keyword evidence="3" id="KW-1185">Reference proteome</keyword>
<dbReference type="OrthoDB" id="10387130at2759"/>
<sequence>MASTKCPFFSGINQRDSYERCSGEVEEYAEDHVNAEDMSESLMKLQSAFHDENNCIISAKFSAPEVVTQMKSGGVGLPTTFDVDSGTLGSRPAGERLNPSNHAPSPSCDCELL</sequence>
<reference evidence="2 3" key="1">
    <citation type="submission" date="2016-09" db="EMBL/GenBank/DDBJ databases">
        <authorList>
            <person name="Capua I."/>
            <person name="De Benedictis P."/>
            <person name="Joannis T."/>
            <person name="Lombin L.H."/>
            <person name="Cattoli G."/>
        </authorList>
    </citation>
    <scope>NUCLEOTIDE SEQUENCE [LARGE SCALE GENOMIC DNA]</scope>
    <source>
        <strain evidence="2 3">IMI 309357</strain>
    </source>
</reference>
<evidence type="ECO:0000313" key="2">
    <source>
        <dbReference type="EMBL" id="OHE91740.1"/>
    </source>
</evidence>
<gene>
    <name evidence="2" type="ORF">CORC01_12967</name>
</gene>
<proteinExistence type="predicted"/>
<dbReference type="RefSeq" id="XP_022468912.1">
    <property type="nucleotide sequence ID" value="XM_022624585.1"/>
</dbReference>
<feature type="region of interest" description="Disordered" evidence="1">
    <location>
        <begin position="82"/>
        <end position="113"/>
    </location>
</feature>